<dbReference type="GO" id="GO:0016616">
    <property type="term" value="F:oxidoreductase activity, acting on the CH-OH group of donors, NAD or NADP as acceptor"/>
    <property type="evidence" value="ECO:0007669"/>
    <property type="project" value="TreeGrafter"/>
</dbReference>
<sequence length="270" mass="28320">MFRARYPAIDLADAVVVVTGGARGIGLATARAFAAAGATVCAGDLDGTDRRLDVTSRESYAAFVDDVLAAHGRIDVLVNNAGVMPLGGFLEEPDALSRVTMDVNVWGVINGLRLVLPGMLARGRGHVVTIASMAGKIAIPGMAVYNASKYAALGLTAAVRREYADSGVSVSAVLPSAVRTELSSGAPVGRGLALVEPEDVAEAVVGSCRTRKAEIPVPGYLAAWDVLAALAPEPVMRWLRTLADDRRALRVDRAARAEYERRIARQIGNS</sequence>
<protein>
    <submittedName>
        <fullName evidence="5">Short chain dehydrogenase/reductase</fullName>
    </submittedName>
</protein>
<keyword evidence="2" id="KW-0560">Oxidoreductase</keyword>
<dbReference type="InterPro" id="IPR002347">
    <property type="entry name" value="SDR_fam"/>
</dbReference>
<reference evidence="5" key="1">
    <citation type="journal article" date="2014" name="Int. J. Syst. Evol. Microbiol.">
        <title>Complete genome sequence of Corynebacterium casei LMG S-19264T (=DSM 44701T), isolated from a smear-ripened cheese.</title>
        <authorList>
            <consortium name="US DOE Joint Genome Institute (JGI-PGF)"/>
            <person name="Walter F."/>
            <person name="Albersmeier A."/>
            <person name="Kalinowski J."/>
            <person name="Ruckert C."/>
        </authorList>
    </citation>
    <scope>NUCLEOTIDE SEQUENCE</scope>
    <source>
        <strain evidence="5">JCM 3276</strain>
    </source>
</reference>
<dbReference type="PROSITE" id="PS00061">
    <property type="entry name" value="ADH_SHORT"/>
    <property type="match status" value="1"/>
</dbReference>
<reference evidence="5" key="2">
    <citation type="submission" date="2020-09" db="EMBL/GenBank/DDBJ databases">
        <authorList>
            <person name="Sun Q."/>
            <person name="Ohkuma M."/>
        </authorList>
    </citation>
    <scope>NUCLEOTIDE SEQUENCE</scope>
    <source>
        <strain evidence="5">JCM 3276</strain>
    </source>
</reference>
<dbReference type="SMART" id="SM00822">
    <property type="entry name" value="PKS_KR"/>
    <property type="match status" value="1"/>
</dbReference>
<evidence type="ECO:0000256" key="1">
    <source>
        <dbReference type="ARBA" id="ARBA00006484"/>
    </source>
</evidence>
<dbReference type="CDD" id="cd05233">
    <property type="entry name" value="SDR_c"/>
    <property type="match status" value="1"/>
</dbReference>
<dbReference type="Gene3D" id="3.40.50.720">
    <property type="entry name" value="NAD(P)-binding Rossmann-like Domain"/>
    <property type="match status" value="1"/>
</dbReference>
<dbReference type="PANTHER" id="PTHR24322:SF736">
    <property type="entry name" value="RETINOL DEHYDROGENASE 10"/>
    <property type="match status" value="1"/>
</dbReference>
<dbReference type="Proteomes" id="UP000660680">
    <property type="component" value="Unassembled WGS sequence"/>
</dbReference>
<name>A0A918LBR2_9PSEU</name>
<dbReference type="PANTHER" id="PTHR24322">
    <property type="entry name" value="PKSB"/>
    <property type="match status" value="1"/>
</dbReference>
<evidence type="ECO:0000256" key="2">
    <source>
        <dbReference type="ARBA" id="ARBA00023002"/>
    </source>
</evidence>
<dbReference type="InterPro" id="IPR057326">
    <property type="entry name" value="KR_dom"/>
</dbReference>
<dbReference type="SUPFAM" id="SSF51735">
    <property type="entry name" value="NAD(P)-binding Rossmann-fold domains"/>
    <property type="match status" value="1"/>
</dbReference>
<evidence type="ECO:0000256" key="3">
    <source>
        <dbReference type="RuleBase" id="RU000363"/>
    </source>
</evidence>
<gene>
    <name evidence="5" type="ORF">GCM10010171_20880</name>
</gene>
<evidence type="ECO:0000313" key="5">
    <source>
        <dbReference type="EMBL" id="GGS27892.1"/>
    </source>
</evidence>
<dbReference type="InterPro" id="IPR036291">
    <property type="entry name" value="NAD(P)-bd_dom_sf"/>
</dbReference>
<feature type="domain" description="Ketoreductase" evidence="4">
    <location>
        <begin position="14"/>
        <end position="181"/>
    </location>
</feature>
<dbReference type="InterPro" id="IPR020904">
    <property type="entry name" value="Sc_DH/Rdtase_CS"/>
</dbReference>
<dbReference type="PRINTS" id="PR00080">
    <property type="entry name" value="SDRFAMILY"/>
</dbReference>
<dbReference type="AlphaFoldDB" id="A0A918LBR2"/>
<dbReference type="PRINTS" id="PR00081">
    <property type="entry name" value="GDHRDH"/>
</dbReference>
<keyword evidence="6" id="KW-1185">Reference proteome</keyword>
<accession>A0A918LBR2</accession>
<dbReference type="EMBL" id="BMRB01000002">
    <property type="protein sequence ID" value="GGS27892.1"/>
    <property type="molecule type" value="Genomic_DNA"/>
</dbReference>
<organism evidence="5 6">
    <name type="scientific">Actinokineospora fastidiosa</name>
    <dbReference type="NCBI Taxonomy" id="1816"/>
    <lineage>
        <taxon>Bacteria</taxon>
        <taxon>Bacillati</taxon>
        <taxon>Actinomycetota</taxon>
        <taxon>Actinomycetes</taxon>
        <taxon>Pseudonocardiales</taxon>
        <taxon>Pseudonocardiaceae</taxon>
        <taxon>Actinokineospora</taxon>
    </lineage>
</organism>
<dbReference type="Pfam" id="PF00106">
    <property type="entry name" value="adh_short"/>
    <property type="match status" value="1"/>
</dbReference>
<evidence type="ECO:0000313" key="6">
    <source>
        <dbReference type="Proteomes" id="UP000660680"/>
    </source>
</evidence>
<comment type="caution">
    <text evidence="5">The sequence shown here is derived from an EMBL/GenBank/DDBJ whole genome shotgun (WGS) entry which is preliminary data.</text>
</comment>
<dbReference type="RefSeq" id="WP_189210232.1">
    <property type="nucleotide sequence ID" value="NZ_BMRB01000002.1"/>
</dbReference>
<comment type="similarity">
    <text evidence="1 3">Belongs to the short-chain dehydrogenases/reductases (SDR) family.</text>
</comment>
<dbReference type="NCBIfam" id="NF005878">
    <property type="entry name" value="PRK07825.1"/>
    <property type="match status" value="1"/>
</dbReference>
<evidence type="ECO:0000259" key="4">
    <source>
        <dbReference type="SMART" id="SM00822"/>
    </source>
</evidence>
<proteinExistence type="inferred from homology"/>